<sequence>MNSELAKTGVPSAHRNTRQRVAGLIDIPRLFQAIDADPAIVGAGVVYIESDFSMVTLREFQPICSIAPKKIVLREAPRHIALAEFMRELQTQPRESRLVMEAVSTAFTCAGAVIGWMVVASGTAAIPFTAGASSVVAAVGFAAAAASSVQCLVGVARTSFEVIAAQNNDWLDSLDWYRHAMVALDAVSLAGVGVSALTTVRLLRATKAATGKSTQEVLKGLNRPERARLTRELLSIQHPGLTSKMIKLRQLSGEFPKRFTSTQIRQATITQIADTIGASASFASSALSGNVKAIAVGLYEEIEP</sequence>
<proteinExistence type="predicted"/>
<gene>
    <name evidence="2" type="ORF">SAMN05216598_3866</name>
</gene>
<dbReference type="EMBL" id="LT629777">
    <property type="protein sequence ID" value="SDT07465.1"/>
    <property type="molecule type" value="Genomic_DNA"/>
</dbReference>
<dbReference type="GeneID" id="300208784"/>
<keyword evidence="1" id="KW-1133">Transmembrane helix</keyword>
<reference evidence="3" key="1">
    <citation type="submission" date="2016-10" db="EMBL/GenBank/DDBJ databases">
        <authorList>
            <person name="Varghese N."/>
            <person name="Submissions S."/>
        </authorList>
    </citation>
    <scope>NUCLEOTIDE SEQUENCE [LARGE SCALE GENOMIC DNA]</scope>
    <source>
        <strain evidence="3">ATCC 23835</strain>
    </source>
</reference>
<evidence type="ECO:0000313" key="3">
    <source>
        <dbReference type="Proteomes" id="UP000199524"/>
    </source>
</evidence>
<dbReference type="Proteomes" id="UP000199524">
    <property type="component" value="Chromosome I"/>
</dbReference>
<protein>
    <recommendedName>
        <fullName evidence="4">NAD synthetase</fullName>
    </recommendedName>
</protein>
<evidence type="ECO:0000256" key="1">
    <source>
        <dbReference type="SAM" id="Phobius"/>
    </source>
</evidence>
<keyword evidence="3" id="KW-1185">Reference proteome</keyword>
<accession>A0A1H1XDU6</accession>
<keyword evidence="1" id="KW-0472">Membrane</keyword>
<keyword evidence="1" id="KW-0812">Transmembrane</keyword>
<organism evidence="2 3">
    <name type="scientific">Pseudomonas asplenii</name>
    <dbReference type="NCBI Taxonomy" id="53407"/>
    <lineage>
        <taxon>Bacteria</taxon>
        <taxon>Pseudomonadati</taxon>
        <taxon>Pseudomonadota</taxon>
        <taxon>Gammaproteobacteria</taxon>
        <taxon>Pseudomonadales</taxon>
        <taxon>Pseudomonadaceae</taxon>
        <taxon>Pseudomonas</taxon>
    </lineage>
</organism>
<dbReference type="RefSeq" id="WP_090207623.1">
    <property type="nucleotide sequence ID" value="NZ_LT629777.1"/>
</dbReference>
<evidence type="ECO:0000313" key="2">
    <source>
        <dbReference type="EMBL" id="SDT07465.1"/>
    </source>
</evidence>
<feature type="transmembrane region" description="Helical" evidence="1">
    <location>
        <begin position="176"/>
        <end position="197"/>
    </location>
</feature>
<name>A0A1H1XDU6_9PSED</name>
<evidence type="ECO:0008006" key="4">
    <source>
        <dbReference type="Google" id="ProtNLM"/>
    </source>
</evidence>
<feature type="transmembrane region" description="Helical" evidence="1">
    <location>
        <begin position="102"/>
        <end position="128"/>
    </location>
</feature>
<dbReference type="AlphaFoldDB" id="A0A1H1XDU6"/>